<dbReference type="GO" id="GO:0016020">
    <property type="term" value="C:membrane"/>
    <property type="evidence" value="ECO:0007669"/>
    <property type="project" value="UniProtKB-SubCell"/>
</dbReference>
<keyword evidence="4 8" id="KW-0812">Transmembrane</keyword>
<feature type="transmembrane region" description="Helical" evidence="8">
    <location>
        <begin position="81"/>
        <end position="100"/>
    </location>
</feature>
<evidence type="ECO:0000256" key="2">
    <source>
        <dbReference type="ARBA" id="ARBA00010992"/>
    </source>
</evidence>
<dbReference type="AlphaFoldDB" id="A0A804NJZ2"/>
<feature type="compositionally biased region" description="Basic and acidic residues" evidence="7">
    <location>
        <begin position="376"/>
        <end position="385"/>
    </location>
</feature>
<keyword evidence="5 8" id="KW-1133">Transmembrane helix</keyword>
<keyword evidence="3" id="KW-0813">Transport</keyword>
<feature type="region of interest" description="Disordered" evidence="7">
    <location>
        <begin position="195"/>
        <end position="260"/>
    </location>
</feature>
<sequence>MAQAAGTADATDEAPLLLASSAAGSTPSPPGSAPRRNRFAFVCATLASVTTMLHGYNLTLMSGAELFMREDVGLTDGEVEVLAGSMNVFMLASILAAGWVADHLGRRRTLVLANAFLMAGALAMSLGTSFAALMAARFVTSVGSGFARVVAPVYNAEISQAATRGVLSSMLDVHIHQRRHPAQLRVQLRVRGPPGAHRVASHVRHRRHPARAHRRRGARHHARVTAVARDAGPPRRRARGAVAHVGQPGRRRLPARGDQASRRRAVARCCGAPRWRRCLEGALRPAIHHNHERAARPRLRPRAAVLRAGVRRRRHPPLQPAGLQGGRRGVHLRRARRHRVHRSRQDVLRPRRHALHRPPRPAPAPPRQHRRRRRDRDRPRRDAVRGHGVAGDGRGVPGVRAGLRGRVLHRLRVRGVDVQRGGLAATAARAGLQPGRGREQAHVRPCGVVSMTFISLADAITMPGCFFLYAAVTAAAFVFVYTRLPETKGRSLEDMEVLFRK</sequence>
<feature type="compositionally biased region" description="Basic residues" evidence="7">
    <location>
        <begin position="199"/>
        <end position="223"/>
    </location>
</feature>
<evidence type="ECO:0000256" key="3">
    <source>
        <dbReference type="ARBA" id="ARBA00022448"/>
    </source>
</evidence>
<dbReference type="SUPFAM" id="SSF103473">
    <property type="entry name" value="MFS general substrate transporter"/>
    <property type="match status" value="1"/>
</dbReference>
<keyword evidence="10" id="KW-1185">Reference proteome</keyword>
<feature type="transmembrane region" description="Helical" evidence="8">
    <location>
        <begin position="460"/>
        <end position="481"/>
    </location>
</feature>
<keyword evidence="6 8" id="KW-0472">Membrane</keyword>
<protein>
    <recommendedName>
        <fullName evidence="11">Major facilitator superfamily (MFS) profile domain-containing protein</fullName>
    </recommendedName>
</protein>
<evidence type="ECO:0000313" key="9">
    <source>
        <dbReference type="EnsemblPlants" id="Zm00001eb166240_P001"/>
    </source>
</evidence>
<name>A0A804NJZ2_MAIZE</name>
<dbReference type="InterPro" id="IPR045262">
    <property type="entry name" value="STP/PLT_plant"/>
</dbReference>
<evidence type="ECO:0000256" key="4">
    <source>
        <dbReference type="ARBA" id="ARBA00022692"/>
    </source>
</evidence>
<reference evidence="9" key="2">
    <citation type="submission" date="2019-07" db="EMBL/GenBank/DDBJ databases">
        <authorList>
            <person name="Seetharam A."/>
            <person name="Woodhouse M."/>
            <person name="Cannon E."/>
        </authorList>
    </citation>
    <scope>NUCLEOTIDE SEQUENCE [LARGE SCALE GENOMIC DNA]</scope>
    <source>
        <strain evidence="9">cv. B73</strain>
    </source>
</reference>
<dbReference type="PANTHER" id="PTHR23500:SF450">
    <property type="entry name" value="MAJOR FACILITATOR SUPERFAMILY (MFS) PROFILE DOMAIN-CONTAINING PROTEIN"/>
    <property type="match status" value="1"/>
</dbReference>
<dbReference type="Pfam" id="PF00083">
    <property type="entry name" value="Sugar_tr"/>
    <property type="match status" value="2"/>
</dbReference>
<evidence type="ECO:0000256" key="8">
    <source>
        <dbReference type="SAM" id="Phobius"/>
    </source>
</evidence>
<evidence type="ECO:0000256" key="1">
    <source>
        <dbReference type="ARBA" id="ARBA00004370"/>
    </source>
</evidence>
<accession>A0A804NJZ2</accession>
<feature type="compositionally biased region" description="Basic residues" evidence="7">
    <location>
        <begin position="328"/>
        <end position="342"/>
    </location>
</feature>
<dbReference type="Gramene" id="Zm00001eb166240_T001">
    <property type="protein sequence ID" value="Zm00001eb166240_P001"/>
    <property type="gene ID" value="Zm00001eb166240"/>
</dbReference>
<dbReference type="InParanoid" id="A0A804NJZ2"/>
<evidence type="ECO:0000256" key="6">
    <source>
        <dbReference type="ARBA" id="ARBA00023136"/>
    </source>
</evidence>
<dbReference type="EnsemblPlants" id="Zm00001eb166240_T001">
    <property type="protein sequence ID" value="Zm00001eb166240_P001"/>
    <property type="gene ID" value="Zm00001eb166240"/>
</dbReference>
<evidence type="ECO:0000256" key="7">
    <source>
        <dbReference type="SAM" id="MobiDB-lite"/>
    </source>
</evidence>
<dbReference type="InterPro" id="IPR005828">
    <property type="entry name" value="MFS_sugar_transport-like"/>
</dbReference>
<dbReference type="InterPro" id="IPR036259">
    <property type="entry name" value="MFS_trans_sf"/>
</dbReference>
<feature type="transmembrane region" description="Helical" evidence="8">
    <location>
        <begin position="112"/>
        <end position="136"/>
    </location>
</feature>
<proteinExistence type="inferred from homology"/>
<dbReference type="PANTHER" id="PTHR23500">
    <property type="entry name" value="SOLUTE CARRIER FAMILY 2, FACILITATED GLUCOSE TRANSPORTER"/>
    <property type="match status" value="1"/>
</dbReference>
<dbReference type="Gene3D" id="1.20.1250.20">
    <property type="entry name" value="MFS general substrate transporter like domains"/>
    <property type="match status" value="2"/>
</dbReference>
<feature type="region of interest" description="Disordered" evidence="7">
    <location>
        <begin position="307"/>
        <end position="397"/>
    </location>
</feature>
<dbReference type="GO" id="GO:0015144">
    <property type="term" value="F:carbohydrate transmembrane transporter activity"/>
    <property type="evidence" value="ECO:0007669"/>
    <property type="project" value="InterPro"/>
</dbReference>
<evidence type="ECO:0000313" key="10">
    <source>
        <dbReference type="Proteomes" id="UP000007305"/>
    </source>
</evidence>
<reference evidence="10" key="1">
    <citation type="journal article" date="2009" name="Science">
        <title>The B73 maize genome: complexity, diversity, and dynamics.</title>
        <authorList>
            <person name="Schnable P.S."/>
            <person name="Ware D."/>
            <person name="Fulton R.S."/>
            <person name="Stein J.C."/>
            <person name="Wei F."/>
            <person name="Pasternak S."/>
            <person name="Liang C."/>
            <person name="Zhang J."/>
            <person name="Fulton L."/>
            <person name="Graves T.A."/>
            <person name="Minx P."/>
            <person name="Reily A.D."/>
            <person name="Courtney L."/>
            <person name="Kruchowski S.S."/>
            <person name="Tomlinson C."/>
            <person name="Strong C."/>
            <person name="Delehaunty K."/>
            <person name="Fronick C."/>
            <person name="Courtney B."/>
            <person name="Rock S.M."/>
            <person name="Belter E."/>
            <person name="Du F."/>
            <person name="Kim K."/>
            <person name="Abbott R.M."/>
            <person name="Cotton M."/>
            <person name="Levy A."/>
            <person name="Marchetto P."/>
            <person name="Ochoa K."/>
            <person name="Jackson S.M."/>
            <person name="Gillam B."/>
            <person name="Chen W."/>
            <person name="Yan L."/>
            <person name="Higginbotham J."/>
            <person name="Cardenas M."/>
            <person name="Waligorski J."/>
            <person name="Applebaum E."/>
            <person name="Phelps L."/>
            <person name="Falcone J."/>
            <person name="Kanchi K."/>
            <person name="Thane T."/>
            <person name="Scimone A."/>
            <person name="Thane N."/>
            <person name="Henke J."/>
            <person name="Wang T."/>
            <person name="Ruppert J."/>
            <person name="Shah N."/>
            <person name="Rotter K."/>
            <person name="Hodges J."/>
            <person name="Ingenthron E."/>
            <person name="Cordes M."/>
            <person name="Kohlberg S."/>
            <person name="Sgro J."/>
            <person name="Delgado B."/>
            <person name="Mead K."/>
            <person name="Chinwalla A."/>
            <person name="Leonard S."/>
            <person name="Crouse K."/>
            <person name="Collura K."/>
            <person name="Kudrna D."/>
            <person name="Currie J."/>
            <person name="He R."/>
            <person name="Angelova A."/>
            <person name="Rajasekar S."/>
            <person name="Mueller T."/>
            <person name="Lomeli R."/>
            <person name="Scara G."/>
            <person name="Ko A."/>
            <person name="Delaney K."/>
            <person name="Wissotski M."/>
            <person name="Lopez G."/>
            <person name="Campos D."/>
            <person name="Braidotti M."/>
            <person name="Ashley E."/>
            <person name="Golser W."/>
            <person name="Kim H."/>
            <person name="Lee S."/>
            <person name="Lin J."/>
            <person name="Dujmic Z."/>
            <person name="Kim W."/>
            <person name="Talag J."/>
            <person name="Zuccolo A."/>
            <person name="Fan C."/>
            <person name="Sebastian A."/>
            <person name="Kramer M."/>
            <person name="Spiegel L."/>
            <person name="Nascimento L."/>
            <person name="Zutavern T."/>
            <person name="Miller B."/>
            <person name="Ambroise C."/>
            <person name="Muller S."/>
            <person name="Spooner W."/>
            <person name="Narechania A."/>
            <person name="Ren L."/>
            <person name="Wei S."/>
            <person name="Kumari S."/>
            <person name="Faga B."/>
            <person name="Levy M.J."/>
            <person name="McMahan L."/>
            <person name="Van Buren P."/>
            <person name="Vaughn M.W."/>
            <person name="Ying K."/>
            <person name="Yeh C.-T."/>
            <person name="Emrich S.J."/>
            <person name="Jia Y."/>
            <person name="Kalyanaraman A."/>
            <person name="Hsia A.-P."/>
            <person name="Barbazuk W.B."/>
            <person name="Baucom R.S."/>
            <person name="Brutnell T.P."/>
            <person name="Carpita N.C."/>
            <person name="Chaparro C."/>
            <person name="Chia J.-M."/>
            <person name="Deragon J.-M."/>
            <person name="Estill J.C."/>
            <person name="Fu Y."/>
            <person name="Jeddeloh J.A."/>
            <person name="Han Y."/>
            <person name="Lee H."/>
            <person name="Li P."/>
            <person name="Lisch D.R."/>
            <person name="Liu S."/>
            <person name="Liu Z."/>
            <person name="Nagel D.H."/>
            <person name="McCann M.C."/>
            <person name="SanMiguel P."/>
            <person name="Myers A.M."/>
            <person name="Nettleton D."/>
            <person name="Nguyen J."/>
            <person name="Penning B.W."/>
            <person name="Ponnala L."/>
            <person name="Schneider K.L."/>
            <person name="Schwartz D.C."/>
            <person name="Sharma A."/>
            <person name="Soderlund C."/>
            <person name="Springer N.M."/>
            <person name="Sun Q."/>
            <person name="Wang H."/>
            <person name="Waterman M."/>
            <person name="Westerman R."/>
            <person name="Wolfgruber T.K."/>
            <person name="Yang L."/>
            <person name="Yu Y."/>
            <person name="Zhang L."/>
            <person name="Zhou S."/>
            <person name="Zhu Q."/>
            <person name="Bennetzen J.L."/>
            <person name="Dawe R.K."/>
            <person name="Jiang J."/>
            <person name="Jiang N."/>
            <person name="Presting G.G."/>
            <person name="Wessler S.R."/>
            <person name="Aluru S."/>
            <person name="Martienssen R.A."/>
            <person name="Clifton S.W."/>
            <person name="McCombie W.R."/>
            <person name="Wing R.A."/>
            <person name="Wilson R.K."/>
        </authorList>
    </citation>
    <scope>NUCLEOTIDE SEQUENCE [LARGE SCALE GENOMIC DNA]</scope>
    <source>
        <strain evidence="10">cv. B73</strain>
    </source>
</reference>
<comment type="subcellular location">
    <subcellularLocation>
        <location evidence="1">Membrane</location>
    </subcellularLocation>
</comment>
<evidence type="ECO:0008006" key="11">
    <source>
        <dbReference type="Google" id="ProtNLM"/>
    </source>
</evidence>
<organism evidence="9 10">
    <name type="scientific">Zea mays</name>
    <name type="common">Maize</name>
    <dbReference type="NCBI Taxonomy" id="4577"/>
    <lineage>
        <taxon>Eukaryota</taxon>
        <taxon>Viridiplantae</taxon>
        <taxon>Streptophyta</taxon>
        <taxon>Embryophyta</taxon>
        <taxon>Tracheophyta</taxon>
        <taxon>Spermatophyta</taxon>
        <taxon>Magnoliopsida</taxon>
        <taxon>Liliopsida</taxon>
        <taxon>Poales</taxon>
        <taxon>Poaceae</taxon>
        <taxon>PACMAD clade</taxon>
        <taxon>Panicoideae</taxon>
        <taxon>Andropogonodae</taxon>
        <taxon>Andropogoneae</taxon>
        <taxon>Tripsacinae</taxon>
        <taxon>Zea</taxon>
    </lineage>
</organism>
<dbReference type="Proteomes" id="UP000007305">
    <property type="component" value="Chromosome 4"/>
</dbReference>
<comment type="similarity">
    <text evidence="2">Belongs to the major facilitator superfamily. Sugar transporter (TC 2.A.1.1) family.</text>
</comment>
<evidence type="ECO:0000256" key="5">
    <source>
        <dbReference type="ARBA" id="ARBA00022989"/>
    </source>
</evidence>
<feature type="transmembrane region" description="Helical" evidence="8">
    <location>
        <begin position="39"/>
        <end position="61"/>
    </location>
</feature>
<feature type="compositionally biased region" description="Basic residues" evidence="7">
    <location>
        <begin position="350"/>
        <end position="359"/>
    </location>
</feature>
<reference evidence="9" key="3">
    <citation type="submission" date="2021-05" db="UniProtKB">
        <authorList>
            <consortium name="EnsemblPlants"/>
        </authorList>
    </citation>
    <scope>IDENTIFICATION</scope>
    <source>
        <strain evidence="9">cv. B73</strain>
    </source>
</reference>